<feature type="region of interest" description="Disordered" evidence="2">
    <location>
        <begin position="1"/>
        <end position="21"/>
    </location>
</feature>
<dbReference type="InterPro" id="IPR012331">
    <property type="entry name" value="Clathrin_H-chain_linker"/>
</dbReference>
<dbReference type="PANTHER" id="PTHR10292">
    <property type="entry name" value="CLATHRIN HEAVY CHAIN RELATED"/>
    <property type="match status" value="1"/>
</dbReference>
<dbReference type="RefSeq" id="XP_034083271.1">
    <property type="nucleotide sequence ID" value="XM_034227380.1"/>
</dbReference>
<dbReference type="KEGG" id="gacu:117553451"/>
<protein>
    <submittedName>
        <fullName evidence="5">Clathrin heavy chain linker domain-containing protein 1-like</fullName>
    </submittedName>
</protein>
<keyword evidence="1" id="KW-0175">Coiled coil</keyword>
<dbReference type="OrthoDB" id="2113814at2759"/>
<dbReference type="SUPFAM" id="SSF48371">
    <property type="entry name" value="ARM repeat"/>
    <property type="match status" value="1"/>
</dbReference>
<sequence length="585" mass="65762">MSETQSYSRSSSRTDERSSTPDILISESDERFFRSLEEFIEREKLYIQCQQQGPDELRYIVYRHVFNKVIGRATTYKRLLLTIKSEYDNVVRALQKREDEFRAAKQRMAASMSDPISLMTCQRRAAHLRERIYVIQRETAELQDEMERHKSSEEQSTWIPGLTLADSEDPEALDGHLEHLEAQRASLLERKSDGVSLEVKARLDAELQAAELHRDQLSSKNYLLKTRYKSLRLVSDRLSSWEFEKQQVSLEELLDSTLEDARQTSVTDDDGCSMNAELFEHEEPTGVDESLLLADRLDRFLELFDSARYEEAALLAARSPRGVLRNLDTMEMFKGVKGPPGSPPPLLLFLQALLMTTPPGQWLPAALSLQLVLCALQHGNTQLVTHSINNNRLTVSEDLGDVLTEHAKKNPGVANVCLALATDVYTTCRLHRKTALSMCSRGLIHSAADFMNHCEDLTAEDCLWVLNLSPGLVLLQLLTAPQQGRAAILSLGVSCSSLLDDPQRQQLALQLLDSCVSRGQGALEEAMLQDGGSSMDVWEDVASRCSELNRADLSRAVLFVLLEQSGTRVLSPDLEGGRLMEHVFL</sequence>
<dbReference type="Pfam" id="PF13838">
    <property type="entry name" value="Clathrin_H_link"/>
    <property type="match status" value="1"/>
</dbReference>
<feature type="domain" description="Translin-associated factor X-interacting protein 1 N-terminal" evidence="3">
    <location>
        <begin position="37"/>
        <end position="148"/>
    </location>
</feature>
<evidence type="ECO:0000256" key="2">
    <source>
        <dbReference type="SAM" id="MobiDB-lite"/>
    </source>
</evidence>
<evidence type="ECO:0000313" key="4">
    <source>
        <dbReference type="Proteomes" id="UP000515161"/>
    </source>
</evidence>
<dbReference type="GeneID" id="117553451"/>
<dbReference type="InParanoid" id="A0A6P8V1D3"/>
<organism evidence="4 5">
    <name type="scientific">Gymnodraco acuticeps</name>
    <name type="common">Antarctic dragonfish</name>
    <dbReference type="NCBI Taxonomy" id="8218"/>
    <lineage>
        <taxon>Eukaryota</taxon>
        <taxon>Metazoa</taxon>
        <taxon>Chordata</taxon>
        <taxon>Craniata</taxon>
        <taxon>Vertebrata</taxon>
        <taxon>Euteleostomi</taxon>
        <taxon>Actinopterygii</taxon>
        <taxon>Neopterygii</taxon>
        <taxon>Teleostei</taxon>
        <taxon>Neoteleostei</taxon>
        <taxon>Acanthomorphata</taxon>
        <taxon>Eupercaria</taxon>
        <taxon>Perciformes</taxon>
        <taxon>Notothenioidei</taxon>
        <taxon>Bathydraconidae</taxon>
        <taxon>Gymnodraco</taxon>
    </lineage>
</organism>
<evidence type="ECO:0000256" key="1">
    <source>
        <dbReference type="ARBA" id="ARBA00023054"/>
    </source>
</evidence>
<reference evidence="5" key="1">
    <citation type="submission" date="2025-08" db="UniProtKB">
        <authorList>
            <consortium name="RefSeq"/>
        </authorList>
    </citation>
    <scope>IDENTIFICATION</scope>
</reference>
<dbReference type="Pfam" id="PF15739">
    <property type="entry name" value="TSNAXIP1_N"/>
    <property type="match status" value="1"/>
</dbReference>
<evidence type="ECO:0000259" key="3">
    <source>
        <dbReference type="Pfam" id="PF15739"/>
    </source>
</evidence>
<dbReference type="PANTHER" id="PTHR10292:SF11">
    <property type="entry name" value="CLATHRIN HEAVY CHAIN LINKER DOMAIN-CONTAINING PROTEIN 1"/>
    <property type="match status" value="1"/>
</dbReference>
<name>A0A6P8V1D3_GYMAC</name>
<feature type="compositionally biased region" description="Low complexity" evidence="2">
    <location>
        <begin position="1"/>
        <end position="11"/>
    </location>
</feature>
<dbReference type="InterPro" id="IPR016024">
    <property type="entry name" value="ARM-type_fold"/>
</dbReference>
<evidence type="ECO:0000313" key="5">
    <source>
        <dbReference type="RefSeq" id="XP_034083271.1"/>
    </source>
</evidence>
<dbReference type="InterPro" id="IPR032755">
    <property type="entry name" value="TSNAXIP1_N"/>
</dbReference>
<dbReference type="Proteomes" id="UP000515161">
    <property type="component" value="Unplaced"/>
</dbReference>
<dbReference type="AlphaFoldDB" id="A0A6P8V1D3"/>
<dbReference type="Gene3D" id="1.25.40.30">
    <property type="match status" value="1"/>
</dbReference>
<gene>
    <name evidence="5" type="primary">LOC117553451</name>
</gene>
<accession>A0A6P8V1D3</accession>
<proteinExistence type="predicted"/>
<keyword evidence="4" id="KW-1185">Reference proteome</keyword>